<keyword evidence="3" id="KW-1185">Reference proteome</keyword>
<dbReference type="InterPro" id="IPR025659">
    <property type="entry name" value="Tubby-like_C"/>
</dbReference>
<dbReference type="InterPro" id="IPR007612">
    <property type="entry name" value="LOR"/>
</dbReference>
<sequence>MKQASAPPADANPSASAPPIVYANPAVAIISPQFCTPYPFDLGIVRKVLTITDGNFVVTDVNGNTVFKVRGAHLSLRDRRVLLDAAGYPIVTLRKKLRSAHERWQVFRGDSTELSNLVFSVKQSSMVQMKTKLDVFLANNTREYAPDFKVKGSWLERSCVVYAGNSSTIIAQMHKKHTVSSVLFGKDNFMVTVYPGIDYAFIVALIVILDEINAES</sequence>
<dbReference type="Pfam" id="PF04525">
    <property type="entry name" value="LOR"/>
    <property type="match status" value="1"/>
</dbReference>
<proteinExistence type="inferred from homology"/>
<dbReference type="PANTHER" id="PTHR31087">
    <property type="match status" value="1"/>
</dbReference>
<reference evidence="2 3" key="1">
    <citation type="journal article" date="2023" name="G3 (Bethesda)">
        <title>A chromosome-length genome assembly and annotation of blackberry (Rubus argutus, cv. 'Hillquist').</title>
        <authorList>
            <person name="Bruna T."/>
            <person name="Aryal R."/>
            <person name="Dudchenko O."/>
            <person name="Sargent D.J."/>
            <person name="Mead D."/>
            <person name="Buti M."/>
            <person name="Cavallini A."/>
            <person name="Hytonen T."/>
            <person name="Andres J."/>
            <person name="Pham M."/>
            <person name="Weisz D."/>
            <person name="Mascagni F."/>
            <person name="Usai G."/>
            <person name="Natali L."/>
            <person name="Bassil N."/>
            <person name="Fernandez G.E."/>
            <person name="Lomsadze A."/>
            <person name="Armour M."/>
            <person name="Olukolu B."/>
            <person name="Poorten T."/>
            <person name="Britton C."/>
            <person name="Davik J."/>
            <person name="Ashrafi H."/>
            <person name="Aiden E.L."/>
            <person name="Borodovsky M."/>
            <person name="Worthington M."/>
        </authorList>
    </citation>
    <scope>NUCLEOTIDE SEQUENCE [LARGE SCALE GENOMIC DNA]</scope>
    <source>
        <strain evidence="2">PI 553951</strain>
    </source>
</reference>
<gene>
    <name evidence="2" type="ORF">M0R45_028856</name>
</gene>
<name>A0AAW1W8H4_RUBAR</name>
<dbReference type="EMBL" id="JBEDUW010000006">
    <property type="protein sequence ID" value="KAK9920298.1"/>
    <property type="molecule type" value="Genomic_DNA"/>
</dbReference>
<dbReference type="InterPro" id="IPR038595">
    <property type="entry name" value="LOR_sf"/>
</dbReference>
<evidence type="ECO:0000313" key="3">
    <source>
        <dbReference type="Proteomes" id="UP001457282"/>
    </source>
</evidence>
<dbReference type="PANTHER" id="PTHR31087:SF58">
    <property type="entry name" value="OS07G0230700 PROTEIN"/>
    <property type="match status" value="1"/>
</dbReference>
<organism evidence="2 3">
    <name type="scientific">Rubus argutus</name>
    <name type="common">Southern blackberry</name>
    <dbReference type="NCBI Taxonomy" id="59490"/>
    <lineage>
        <taxon>Eukaryota</taxon>
        <taxon>Viridiplantae</taxon>
        <taxon>Streptophyta</taxon>
        <taxon>Embryophyta</taxon>
        <taxon>Tracheophyta</taxon>
        <taxon>Spermatophyta</taxon>
        <taxon>Magnoliopsida</taxon>
        <taxon>eudicotyledons</taxon>
        <taxon>Gunneridae</taxon>
        <taxon>Pentapetalae</taxon>
        <taxon>rosids</taxon>
        <taxon>fabids</taxon>
        <taxon>Rosales</taxon>
        <taxon>Rosaceae</taxon>
        <taxon>Rosoideae</taxon>
        <taxon>Rosoideae incertae sedis</taxon>
        <taxon>Rubus</taxon>
    </lineage>
</organism>
<dbReference type="Proteomes" id="UP001457282">
    <property type="component" value="Unassembled WGS sequence"/>
</dbReference>
<accession>A0AAW1W8H4</accession>
<evidence type="ECO:0000256" key="1">
    <source>
        <dbReference type="ARBA" id="ARBA00005437"/>
    </source>
</evidence>
<comment type="caution">
    <text evidence="2">The sequence shown here is derived from an EMBL/GenBank/DDBJ whole genome shotgun (WGS) entry which is preliminary data.</text>
</comment>
<protein>
    <submittedName>
        <fullName evidence="2">Uncharacterized protein</fullName>
    </submittedName>
</protein>
<evidence type="ECO:0000313" key="2">
    <source>
        <dbReference type="EMBL" id="KAK9920298.1"/>
    </source>
</evidence>
<comment type="similarity">
    <text evidence="1">Belongs to the LOR family.</text>
</comment>
<dbReference type="AlphaFoldDB" id="A0AAW1W8H4"/>
<dbReference type="Gene3D" id="2.40.160.200">
    <property type="entry name" value="LURP1-related"/>
    <property type="match status" value="1"/>
</dbReference>
<dbReference type="SUPFAM" id="SSF54518">
    <property type="entry name" value="Tubby C-terminal domain-like"/>
    <property type="match status" value="1"/>
</dbReference>